<dbReference type="OrthoDB" id="2431961at2759"/>
<comment type="caution">
    <text evidence="2">The sequence shown here is derived from an EMBL/GenBank/DDBJ whole genome shotgun (WGS) entry which is preliminary data.</text>
</comment>
<dbReference type="AlphaFoldDB" id="A0A9N8WLQ9"/>
<keyword evidence="3" id="KW-1185">Reference proteome</keyword>
<evidence type="ECO:0000256" key="1">
    <source>
        <dbReference type="SAM" id="MobiDB-lite"/>
    </source>
</evidence>
<dbReference type="EMBL" id="CAJVPJ010000164">
    <property type="protein sequence ID" value="CAG8488742.1"/>
    <property type="molecule type" value="Genomic_DNA"/>
</dbReference>
<accession>A0A9N8WLQ9</accession>
<protein>
    <submittedName>
        <fullName evidence="2">4827_t:CDS:1</fullName>
    </submittedName>
</protein>
<evidence type="ECO:0000313" key="2">
    <source>
        <dbReference type="EMBL" id="CAG8488742.1"/>
    </source>
</evidence>
<dbReference type="Proteomes" id="UP000789572">
    <property type="component" value="Unassembled WGS sequence"/>
</dbReference>
<sequence length="390" mass="44940">MSKSSYRTIKYTSDDSSVEVLPVQLKEARIGLETAIKFFEQQPDDLGFDIKDLRLTEDKLEEWGLAGGSILAIVDFIEKLRGEEYESSSKRGKVEEDMTTSRKRKYDEEENGSKHRHLDLFRTKIPFLILRINVRCLTKKLSNTSYLNAMEHSLKQNQVTVQTPSLWTESRSSYIDDVLKKSGDEFKMEIMRKIEGDESNKFRLYCEKVLMDFYNLVDVFPHLLRNRKYIVQNVSSLFKFYESTFGNLYFDWIETHSSASKLIKSRIYSGIAKVDVKEIFHANVSGPPSSSSQHGRAVIDTTKSIHTDILNLVAILLDYLRAPVEIATKIKVFSLQGNPLYDGDFHEEITKQISVMENLDLTIDYNEGGTVRDVLKIPKPLKDLLREYGK</sequence>
<feature type="region of interest" description="Disordered" evidence="1">
    <location>
        <begin position="87"/>
        <end position="110"/>
    </location>
</feature>
<name>A0A9N8WLQ9_9GLOM</name>
<organism evidence="2 3">
    <name type="scientific">Paraglomus occultum</name>
    <dbReference type="NCBI Taxonomy" id="144539"/>
    <lineage>
        <taxon>Eukaryota</taxon>
        <taxon>Fungi</taxon>
        <taxon>Fungi incertae sedis</taxon>
        <taxon>Mucoromycota</taxon>
        <taxon>Glomeromycotina</taxon>
        <taxon>Glomeromycetes</taxon>
        <taxon>Paraglomerales</taxon>
        <taxon>Paraglomeraceae</taxon>
        <taxon>Paraglomus</taxon>
    </lineage>
</organism>
<gene>
    <name evidence="2" type="ORF">POCULU_LOCUS1949</name>
</gene>
<evidence type="ECO:0000313" key="3">
    <source>
        <dbReference type="Proteomes" id="UP000789572"/>
    </source>
</evidence>
<reference evidence="2" key="1">
    <citation type="submission" date="2021-06" db="EMBL/GenBank/DDBJ databases">
        <authorList>
            <person name="Kallberg Y."/>
            <person name="Tangrot J."/>
            <person name="Rosling A."/>
        </authorList>
    </citation>
    <scope>NUCLEOTIDE SEQUENCE</scope>
    <source>
        <strain evidence="2">IA702</strain>
    </source>
</reference>
<proteinExistence type="predicted"/>